<dbReference type="Proteomes" id="UP000198848">
    <property type="component" value="Unassembled WGS sequence"/>
</dbReference>
<name>A0A1H1G2Q5_NATTX</name>
<dbReference type="SUPFAM" id="SSF56176">
    <property type="entry name" value="FAD-binding/transporter-associated domain-like"/>
    <property type="match status" value="1"/>
</dbReference>
<evidence type="ECO:0000256" key="3">
    <source>
        <dbReference type="ARBA" id="ARBA00023002"/>
    </source>
</evidence>
<dbReference type="SMART" id="SM01092">
    <property type="entry name" value="CO_deh_flav_C"/>
    <property type="match status" value="1"/>
</dbReference>
<reference evidence="6" key="1">
    <citation type="submission" date="2016-10" db="EMBL/GenBank/DDBJ databases">
        <authorList>
            <person name="Varghese N."/>
            <person name="Submissions S."/>
        </authorList>
    </citation>
    <scope>NUCLEOTIDE SEQUENCE [LARGE SCALE GENOMIC DNA]</scope>
    <source>
        <strain evidence="6">DSM 24767</strain>
    </source>
</reference>
<dbReference type="EMBL" id="FNLC01000002">
    <property type="protein sequence ID" value="SDR07497.1"/>
    <property type="molecule type" value="Genomic_DNA"/>
</dbReference>
<dbReference type="SUPFAM" id="SSF55447">
    <property type="entry name" value="CO dehydrogenase flavoprotein C-terminal domain-like"/>
    <property type="match status" value="1"/>
</dbReference>
<dbReference type="PANTHER" id="PTHR42659">
    <property type="entry name" value="XANTHINE DEHYDROGENASE SUBUNIT C-RELATED"/>
    <property type="match status" value="1"/>
</dbReference>
<dbReference type="Gene3D" id="3.30.43.10">
    <property type="entry name" value="Uridine Diphospho-n-acetylenolpyruvylglucosamine Reductase, domain 2"/>
    <property type="match status" value="1"/>
</dbReference>
<dbReference type="InterPro" id="IPR036683">
    <property type="entry name" value="CO_DH_flav_C_dom_sf"/>
</dbReference>
<keyword evidence="1" id="KW-0285">Flavoprotein</keyword>
<evidence type="ECO:0000259" key="4">
    <source>
        <dbReference type="PROSITE" id="PS51387"/>
    </source>
</evidence>
<feature type="domain" description="FAD-binding PCMH-type" evidence="4">
    <location>
        <begin position="1"/>
        <end position="179"/>
    </location>
</feature>
<sequence>MYPPSFDYYRASSVSEALSLLADHPDATVLAGGHALIPHLKNGRADPGAVVDVSDVAALSGLEDDGEATAVGAATTYAALLEAVDELSLEDRMPAFVGATRAVGDRQIRNRGTVGGNLAEAHPDSDLPAAAIVADATVQIRGPDGTREVDAADFVTGPFESAVGDEEIVTTVRIPHVDGGDVGGAYLRKTHPTSGYAMVGVATRVAVADGTISSARIATNGVTDVPVALSSVEPVLEGFDLESSDADERLTEAVADAADDLPVGERRGDVHASADYRTSVLPTYVEQAVRAAIADAGGELEVSQDE</sequence>
<dbReference type="PROSITE" id="PS51387">
    <property type="entry name" value="FAD_PCMH"/>
    <property type="match status" value="1"/>
</dbReference>
<dbReference type="InterPro" id="IPR036318">
    <property type="entry name" value="FAD-bd_PCMH-like_sf"/>
</dbReference>
<dbReference type="Gene3D" id="3.30.465.10">
    <property type="match status" value="1"/>
</dbReference>
<dbReference type="OrthoDB" id="19205at2157"/>
<dbReference type="GO" id="GO:0071949">
    <property type="term" value="F:FAD binding"/>
    <property type="evidence" value="ECO:0007669"/>
    <property type="project" value="InterPro"/>
</dbReference>
<dbReference type="InterPro" id="IPR002346">
    <property type="entry name" value="Mopterin_DH_FAD-bd"/>
</dbReference>
<protein>
    <submittedName>
        <fullName evidence="5">Carbon-monoxide dehydrogenase medium subunit</fullName>
    </submittedName>
</protein>
<keyword evidence="2" id="KW-0274">FAD</keyword>
<dbReference type="InterPro" id="IPR005107">
    <property type="entry name" value="CO_DH_flav_C"/>
</dbReference>
<keyword evidence="3" id="KW-0560">Oxidoreductase</keyword>
<accession>A0A1H1G2Q5</accession>
<dbReference type="Gene3D" id="3.30.390.50">
    <property type="entry name" value="CO dehydrogenase flavoprotein, C-terminal domain"/>
    <property type="match status" value="1"/>
</dbReference>
<proteinExistence type="predicted"/>
<dbReference type="AlphaFoldDB" id="A0A1H1G2Q5"/>
<dbReference type="Pfam" id="PF03450">
    <property type="entry name" value="CO_deh_flav_C"/>
    <property type="match status" value="1"/>
</dbReference>
<dbReference type="InterPro" id="IPR016167">
    <property type="entry name" value="FAD-bd_PCMH_sub1"/>
</dbReference>
<keyword evidence="6" id="KW-1185">Reference proteome</keyword>
<organism evidence="5 6">
    <name type="scientific">Natronobacterium texcoconense</name>
    <dbReference type="NCBI Taxonomy" id="1095778"/>
    <lineage>
        <taxon>Archaea</taxon>
        <taxon>Methanobacteriati</taxon>
        <taxon>Methanobacteriota</taxon>
        <taxon>Stenosarchaea group</taxon>
        <taxon>Halobacteria</taxon>
        <taxon>Halobacteriales</taxon>
        <taxon>Natrialbaceae</taxon>
        <taxon>Natronobacterium</taxon>
    </lineage>
</organism>
<gene>
    <name evidence="5" type="ORF">SAMN04489842_2232</name>
</gene>
<dbReference type="RefSeq" id="WP_090381585.1">
    <property type="nucleotide sequence ID" value="NZ_FNLC01000002.1"/>
</dbReference>
<evidence type="ECO:0000313" key="6">
    <source>
        <dbReference type="Proteomes" id="UP000198848"/>
    </source>
</evidence>
<evidence type="ECO:0000313" key="5">
    <source>
        <dbReference type="EMBL" id="SDR07497.1"/>
    </source>
</evidence>
<dbReference type="GO" id="GO:0016491">
    <property type="term" value="F:oxidoreductase activity"/>
    <property type="evidence" value="ECO:0007669"/>
    <property type="project" value="UniProtKB-KW"/>
</dbReference>
<dbReference type="Pfam" id="PF00941">
    <property type="entry name" value="FAD_binding_5"/>
    <property type="match status" value="1"/>
</dbReference>
<evidence type="ECO:0000256" key="1">
    <source>
        <dbReference type="ARBA" id="ARBA00022630"/>
    </source>
</evidence>
<dbReference type="STRING" id="1095778.SAMN04489842_2232"/>
<dbReference type="PANTHER" id="PTHR42659:SF2">
    <property type="entry name" value="XANTHINE DEHYDROGENASE SUBUNIT C-RELATED"/>
    <property type="match status" value="1"/>
</dbReference>
<dbReference type="InterPro" id="IPR016169">
    <property type="entry name" value="FAD-bd_PCMH_sub2"/>
</dbReference>
<dbReference type="InterPro" id="IPR051312">
    <property type="entry name" value="Diverse_Substr_Oxidored"/>
</dbReference>
<dbReference type="InterPro" id="IPR016166">
    <property type="entry name" value="FAD-bd_PCMH"/>
</dbReference>
<evidence type="ECO:0000256" key="2">
    <source>
        <dbReference type="ARBA" id="ARBA00022827"/>
    </source>
</evidence>